<reference evidence="1" key="1">
    <citation type="submission" date="2020-08" db="EMBL/GenBank/DDBJ databases">
        <title>Genome sequencing and assembly of the red palm weevil Rhynchophorus ferrugineus.</title>
        <authorList>
            <person name="Dias G.B."/>
            <person name="Bergman C.M."/>
            <person name="Manee M."/>
        </authorList>
    </citation>
    <scope>NUCLEOTIDE SEQUENCE</scope>
    <source>
        <strain evidence="1">AA-2017</strain>
        <tissue evidence="1">Whole larva</tissue>
    </source>
</reference>
<evidence type="ECO:0000313" key="1">
    <source>
        <dbReference type="EMBL" id="KAF7275812.1"/>
    </source>
</evidence>
<accession>A0A834IB84</accession>
<gene>
    <name evidence="1" type="ORF">GWI33_011246</name>
</gene>
<organism evidence="1 2">
    <name type="scientific">Rhynchophorus ferrugineus</name>
    <name type="common">Red palm weevil</name>
    <name type="synonym">Curculio ferrugineus</name>
    <dbReference type="NCBI Taxonomy" id="354439"/>
    <lineage>
        <taxon>Eukaryota</taxon>
        <taxon>Metazoa</taxon>
        <taxon>Ecdysozoa</taxon>
        <taxon>Arthropoda</taxon>
        <taxon>Hexapoda</taxon>
        <taxon>Insecta</taxon>
        <taxon>Pterygota</taxon>
        <taxon>Neoptera</taxon>
        <taxon>Endopterygota</taxon>
        <taxon>Coleoptera</taxon>
        <taxon>Polyphaga</taxon>
        <taxon>Cucujiformia</taxon>
        <taxon>Curculionidae</taxon>
        <taxon>Dryophthorinae</taxon>
        <taxon>Rhynchophorus</taxon>
    </lineage>
</organism>
<dbReference type="AlphaFoldDB" id="A0A834IB84"/>
<evidence type="ECO:0000313" key="2">
    <source>
        <dbReference type="Proteomes" id="UP000625711"/>
    </source>
</evidence>
<comment type="caution">
    <text evidence="1">The sequence shown here is derived from an EMBL/GenBank/DDBJ whole genome shotgun (WGS) entry which is preliminary data.</text>
</comment>
<name>A0A834IB84_RHYFE</name>
<protein>
    <submittedName>
        <fullName evidence="1">Uncharacterized protein</fullName>
    </submittedName>
</protein>
<dbReference type="Proteomes" id="UP000625711">
    <property type="component" value="Unassembled WGS sequence"/>
</dbReference>
<sequence>MYQISHSPELRTKNIYEKRGHGIPDRPGHVSRDFREHLRQLQVELSPAAAILDVYHRQLDDDLLINVFRFGKRFPIDAVFGPSPNFFRRFYGTHPAGAFRLPRRHSEVFLVVFWTLSF</sequence>
<dbReference type="EMBL" id="JAACXV010009079">
    <property type="protein sequence ID" value="KAF7275812.1"/>
    <property type="molecule type" value="Genomic_DNA"/>
</dbReference>
<proteinExistence type="predicted"/>
<keyword evidence="2" id="KW-1185">Reference proteome</keyword>